<dbReference type="Pfam" id="PF01933">
    <property type="entry name" value="CofD"/>
    <property type="match status" value="1"/>
</dbReference>
<proteinExistence type="predicted"/>
<reference evidence="1" key="1">
    <citation type="journal article" date="2020" name="Nat. Commun.">
        <title>Large-scale genome sequencing of mycorrhizal fungi provides insights into the early evolution of symbiotic traits.</title>
        <authorList>
            <person name="Miyauchi S."/>
            <person name="Kiss E."/>
            <person name="Kuo A."/>
            <person name="Drula E."/>
            <person name="Kohler A."/>
            <person name="Sanchez-Garcia M."/>
            <person name="Morin E."/>
            <person name="Andreopoulos B."/>
            <person name="Barry K.W."/>
            <person name="Bonito G."/>
            <person name="Buee M."/>
            <person name="Carver A."/>
            <person name="Chen C."/>
            <person name="Cichocki N."/>
            <person name="Clum A."/>
            <person name="Culley D."/>
            <person name="Crous P.W."/>
            <person name="Fauchery L."/>
            <person name="Girlanda M."/>
            <person name="Hayes R.D."/>
            <person name="Keri Z."/>
            <person name="LaButti K."/>
            <person name="Lipzen A."/>
            <person name="Lombard V."/>
            <person name="Magnuson J."/>
            <person name="Maillard F."/>
            <person name="Murat C."/>
            <person name="Nolan M."/>
            <person name="Ohm R.A."/>
            <person name="Pangilinan J."/>
            <person name="Pereira M.F."/>
            <person name="Perotto S."/>
            <person name="Peter M."/>
            <person name="Pfister S."/>
            <person name="Riley R."/>
            <person name="Sitrit Y."/>
            <person name="Stielow J.B."/>
            <person name="Szollosi G."/>
            <person name="Zifcakova L."/>
            <person name="Stursova M."/>
            <person name="Spatafora J.W."/>
            <person name="Tedersoo L."/>
            <person name="Vaario L.M."/>
            <person name="Yamada A."/>
            <person name="Yan M."/>
            <person name="Wang P."/>
            <person name="Xu J."/>
            <person name="Bruns T."/>
            <person name="Baldrian P."/>
            <person name="Vilgalys R."/>
            <person name="Dunand C."/>
            <person name="Henrissat B."/>
            <person name="Grigoriev I.V."/>
            <person name="Hibbett D."/>
            <person name="Nagy L.G."/>
            <person name="Martin F.M."/>
        </authorList>
    </citation>
    <scope>NUCLEOTIDE SEQUENCE</scope>
    <source>
        <strain evidence="1">UH-Tt-Lm1</strain>
    </source>
</reference>
<protein>
    <submittedName>
        <fullName evidence="1">UPF0052-domain-containing protein</fullName>
    </submittedName>
</protein>
<dbReference type="OrthoDB" id="10267139at2759"/>
<dbReference type="PANTHER" id="PTHR31240">
    <property type="entry name" value="MATERNAL EFFECT EMBRYO ARREST 18"/>
    <property type="match status" value="1"/>
</dbReference>
<organism evidence="1 2">
    <name type="scientific">Thelephora terrestris</name>
    <dbReference type="NCBI Taxonomy" id="56493"/>
    <lineage>
        <taxon>Eukaryota</taxon>
        <taxon>Fungi</taxon>
        <taxon>Dikarya</taxon>
        <taxon>Basidiomycota</taxon>
        <taxon>Agaricomycotina</taxon>
        <taxon>Agaricomycetes</taxon>
        <taxon>Thelephorales</taxon>
        <taxon>Thelephoraceae</taxon>
        <taxon>Thelephora</taxon>
    </lineage>
</organism>
<accession>A0A9P6L7E1</accession>
<dbReference type="GO" id="GO:0043743">
    <property type="term" value="F:LPPG:FO 2-phospho-L-lactate transferase activity"/>
    <property type="evidence" value="ECO:0007669"/>
    <property type="project" value="InterPro"/>
</dbReference>
<reference evidence="1" key="2">
    <citation type="submission" date="2020-11" db="EMBL/GenBank/DDBJ databases">
        <authorList>
            <consortium name="DOE Joint Genome Institute"/>
            <person name="Kuo A."/>
            <person name="Miyauchi S."/>
            <person name="Kiss E."/>
            <person name="Drula E."/>
            <person name="Kohler A."/>
            <person name="Sanchez-Garcia M."/>
            <person name="Andreopoulos B."/>
            <person name="Barry K.W."/>
            <person name="Bonito G."/>
            <person name="Buee M."/>
            <person name="Carver A."/>
            <person name="Chen C."/>
            <person name="Cichocki N."/>
            <person name="Clum A."/>
            <person name="Culley D."/>
            <person name="Crous P.W."/>
            <person name="Fauchery L."/>
            <person name="Girlanda M."/>
            <person name="Hayes R."/>
            <person name="Keri Z."/>
            <person name="Labutti K."/>
            <person name="Lipzen A."/>
            <person name="Lombard V."/>
            <person name="Magnuson J."/>
            <person name="Maillard F."/>
            <person name="Morin E."/>
            <person name="Murat C."/>
            <person name="Nolan M."/>
            <person name="Ohm R."/>
            <person name="Pangilinan J."/>
            <person name="Pereira M."/>
            <person name="Perotto S."/>
            <person name="Peter M."/>
            <person name="Riley R."/>
            <person name="Sitrit Y."/>
            <person name="Stielow B."/>
            <person name="Szollosi G."/>
            <person name="Zifcakova L."/>
            <person name="Stursova M."/>
            <person name="Spatafora J.W."/>
            <person name="Tedersoo L."/>
            <person name="Vaario L.-M."/>
            <person name="Yamada A."/>
            <person name="Yan M."/>
            <person name="Wang P."/>
            <person name="Xu J."/>
            <person name="Bruns T."/>
            <person name="Baldrian P."/>
            <person name="Vilgalys R."/>
            <person name="Henrissat B."/>
            <person name="Grigoriev I.V."/>
            <person name="Hibbett D."/>
            <person name="Nagy L.G."/>
            <person name="Martin F.M."/>
        </authorList>
    </citation>
    <scope>NUCLEOTIDE SEQUENCE</scope>
    <source>
        <strain evidence="1">UH-Tt-Lm1</strain>
    </source>
</reference>
<dbReference type="Proteomes" id="UP000736335">
    <property type="component" value="Unassembled WGS sequence"/>
</dbReference>
<evidence type="ECO:0000313" key="2">
    <source>
        <dbReference type="Proteomes" id="UP000736335"/>
    </source>
</evidence>
<dbReference type="PANTHER" id="PTHR31240:SF0">
    <property type="entry name" value="MATERNAL EFFECT EMBRYO ARREST 18"/>
    <property type="match status" value="1"/>
</dbReference>
<dbReference type="AlphaFoldDB" id="A0A9P6L7E1"/>
<evidence type="ECO:0000313" key="1">
    <source>
        <dbReference type="EMBL" id="KAF9785904.1"/>
    </source>
</evidence>
<dbReference type="Gene3D" id="3.40.50.10680">
    <property type="entry name" value="CofD-like domains"/>
    <property type="match status" value="1"/>
</dbReference>
<sequence>MNLSFANNPSPGSSVFDFPAHRQAVHTSQVPQDRTRTLPSLASHLADSGSFIVVSGGTGCNPICSAFGPDACYVLPISDDGGSSSEIIRVLGGPSIGDIRSRLIRLIPTVEKGSPLDAIRTLLSHRLTSDAFEKDAREEWRDIVEGHSRLWTGIPNDRKEMIRGFLVYFESELLKRAHKNFSFVNGSIGNYFLAAAQGFFRSLPSAIFLFSSITHSQANILPVIVTNHTVTIAAELADRRKIIGQCEISHPVHATPVMNVVDGGSNQEDQDSMGELLVQKKNVLFDADGKETAIGLPSPISSKSFGIYYINAYGNEILPSPNPDFLTNIPMRQALVYSCGSLWTSIIPCLALRGVAKGIAKSHSLKAKVLMLNSKNDRETEGYAAVDFINAIVRTLNSAYGTDAASISYPTSAFITHIVYLHDTEVVVDVQKITNMGVKCVGVNGAQEKRFDSECVQDALRDILAEVV</sequence>
<comment type="caution">
    <text evidence="1">The sequence shown here is derived from an EMBL/GenBank/DDBJ whole genome shotgun (WGS) entry which is preliminary data.</text>
</comment>
<dbReference type="InterPro" id="IPR038136">
    <property type="entry name" value="CofD-like_dom_sf"/>
</dbReference>
<dbReference type="EMBL" id="WIUZ02000006">
    <property type="protein sequence ID" value="KAF9785904.1"/>
    <property type="molecule type" value="Genomic_DNA"/>
</dbReference>
<dbReference type="InterPro" id="IPR002882">
    <property type="entry name" value="CofD"/>
</dbReference>
<gene>
    <name evidence="1" type="ORF">BJ322DRAFT_1005461</name>
</gene>
<keyword evidence="2" id="KW-1185">Reference proteome</keyword>
<name>A0A9P6L7E1_9AGAM</name>
<dbReference type="SUPFAM" id="SSF142338">
    <property type="entry name" value="CofD-like"/>
    <property type="match status" value="1"/>
</dbReference>